<dbReference type="InterPro" id="IPR050275">
    <property type="entry name" value="PGM_Phosphatase"/>
</dbReference>
<dbReference type="Pfam" id="PF00300">
    <property type="entry name" value="His_Phos_1"/>
    <property type="match status" value="1"/>
</dbReference>
<accession>A0A0R2MML8</accession>
<gene>
    <name evidence="1" type="ORF">IV64_GL001801</name>
</gene>
<dbReference type="GO" id="GO:0005737">
    <property type="term" value="C:cytoplasm"/>
    <property type="evidence" value="ECO:0007669"/>
    <property type="project" value="TreeGrafter"/>
</dbReference>
<dbReference type="Proteomes" id="UP000051783">
    <property type="component" value="Unassembled WGS sequence"/>
</dbReference>
<dbReference type="AlphaFoldDB" id="A0A0R2MML8"/>
<dbReference type="CDD" id="cd07067">
    <property type="entry name" value="HP_PGM_like"/>
    <property type="match status" value="1"/>
</dbReference>
<dbReference type="PATRIC" id="fig|942150.3.peg.1872"/>
<dbReference type="InterPro" id="IPR013078">
    <property type="entry name" value="His_Pase_superF_clade-1"/>
</dbReference>
<dbReference type="EMBL" id="JQCL01000001">
    <property type="protein sequence ID" value="KRO14953.1"/>
    <property type="molecule type" value="Genomic_DNA"/>
</dbReference>
<dbReference type="STRING" id="942150.IV64_GL001801"/>
<dbReference type="OrthoDB" id="9782128at2"/>
<evidence type="ECO:0008006" key="3">
    <source>
        <dbReference type="Google" id="ProtNLM"/>
    </source>
</evidence>
<sequence>MKVYLIRHSEPSYDQVAAAGLRGYGRELRPLTDRGIQIARERAKDPLFQEVQLILASPYTRALQTALEFVRYHDIPLKVELGLREWQPDNTGARIDNDESAEAAYQTFLKYPHERPENCPYHYDTIEDMQDRFMAVLKRYANQYDCIACVSHGTIISQMGPGGGLDYCDVRKMTVN</sequence>
<dbReference type="SMART" id="SM00855">
    <property type="entry name" value="PGAM"/>
    <property type="match status" value="1"/>
</dbReference>
<name>A0A0R2MML8_9LACO</name>
<reference evidence="1 2" key="1">
    <citation type="journal article" date="2015" name="Genome Announc.">
        <title>Expanding the biotechnology potential of lactobacilli through comparative genomics of 213 strains and associated genera.</title>
        <authorList>
            <person name="Sun Z."/>
            <person name="Harris H.M."/>
            <person name="McCann A."/>
            <person name="Guo C."/>
            <person name="Argimon S."/>
            <person name="Zhang W."/>
            <person name="Yang X."/>
            <person name="Jeffery I.B."/>
            <person name="Cooney J.C."/>
            <person name="Kagawa T.F."/>
            <person name="Liu W."/>
            <person name="Song Y."/>
            <person name="Salvetti E."/>
            <person name="Wrobel A."/>
            <person name="Rasinkangas P."/>
            <person name="Parkhill J."/>
            <person name="Rea M.C."/>
            <person name="O'Sullivan O."/>
            <person name="Ritari J."/>
            <person name="Douillard F.P."/>
            <person name="Paul Ross R."/>
            <person name="Yang R."/>
            <person name="Briner A.E."/>
            <person name="Felis G.E."/>
            <person name="de Vos W.M."/>
            <person name="Barrangou R."/>
            <person name="Klaenhammer T.R."/>
            <person name="Caufield P.W."/>
            <person name="Cui Y."/>
            <person name="Zhang H."/>
            <person name="O'Toole P.W."/>
        </authorList>
    </citation>
    <scope>NUCLEOTIDE SEQUENCE [LARGE SCALE GENOMIC DNA]</scope>
    <source>
        <strain evidence="1 2">LMG 26013</strain>
    </source>
</reference>
<proteinExistence type="predicted"/>
<dbReference type="RefSeq" id="WP_057705147.1">
    <property type="nucleotide sequence ID" value="NZ_JQCL01000001.1"/>
</dbReference>
<dbReference type="SUPFAM" id="SSF53254">
    <property type="entry name" value="Phosphoglycerate mutase-like"/>
    <property type="match status" value="1"/>
</dbReference>
<dbReference type="Gene3D" id="3.40.50.1240">
    <property type="entry name" value="Phosphoglycerate mutase-like"/>
    <property type="match status" value="1"/>
</dbReference>
<protein>
    <recommendedName>
        <fullName evidence="3">Phosphoglycerate mutase</fullName>
    </recommendedName>
</protein>
<evidence type="ECO:0000313" key="1">
    <source>
        <dbReference type="EMBL" id="KRO14953.1"/>
    </source>
</evidence>
<evidence type="ECO:0000313" key="2">
    <source>
        <dbReference type="Proteomes" id="UP000051783"/>
    </source>
</evidence>
<keyword evidence="2" id="KW-1185">Reference proteome</keyword>
<comment type="caution">
    <text evidence="1">The sequence shown here is derived from an EMBL/GenBank/DDBJ whole genome shotgun (WGS) entry which is preliminary data.</text>
</comment>
<organism evidence="1 2">
    <name type="scientific">Lactiplantibacillus xiangfangensis</name>
    <dbReference type="NCBI Taxonomy" id="942150"/>
    <lineage>
        <taxon>Bacteria</taxon>
        <taxon>Bacillati</taxon>
        <taxon>Bacillota</taxon>
        <taxon>Bacilli</taxon>
        <taxon>Lactobacillales</taxon>
        <taxon>Lactobacillaceae</taxon>
        <taxon>Lactiplantibacillus</taxon>
    </lineage>
</organism>
<dbReference type="PANTHER" id="PTHR48100:SF59">
    <property type="entry name" value="ADENOSYLCOBALAMIN_ALPHA-RIBAZOLE PHOSPHATASE"/>
    <property type="match status" value="1"/>
</dbReference>
<dbReference type="GO" id="GO:0016791">
    <property type="term" value="F:phosphatase activity"/>
    <property type="evidence" value="ECO:0007669"/>
    <property type="project" value="TreeGrafter"/>
</dbReference>
<dbReference type="InterPro" id="IPR029033">
    <property type="entry name" value="His_PPase_superfam"/>
</dbReference>
<dbReference type="PANTHER" id="PTHR48100">
    <property type="entry name" value="BROAD-SPECIFICITY PHOSPHATASE YOR283W-RELATED"/>
    <property type="match status" value="1"/>
</dbReference>